<dbReference type="InterPro" id="IPR025293">
    <property type="entry name" value="YfiR/HmsC-like"/>
</dbReference>
<gene>
    <name evidence="2" type="ORF">CFH83_05150</name>
</gene>
<feature type="chain" id="PRO_5013696197" description="Transmembrane protein" evidence="1">
    <location>
        <begin position="21"/>
        <end position="176"/>
    </location>
</feature>
<sequence>MKKVCITAFFSLFYTVSLLAVSEESIKAAYLERFTMFIQWPKPVDTYNVCIYDDSTFAKALQKSYSSRLFNNHPLKVITLNAGDPSEEMMKCHILYFRGSKPHQNENLLSNLRKNNVLLISDDDDDARRGAMIGFYLDNNMFRFVINQRNLENANLTVSYKLLNFATVIEPTGGSK</sequence>
<dbReference type="AlphaFoldDB" id="A0A2D3WFB0"/>
<protein>
    <recommendedName>
        <fullName evidence="4">Transmembrane protein</fullName>
    </recommendedName>
</protein>
<comment type="caution">
    <text evidence="2">The sequence shown here is derived from an EMBL/GenBank/DDBJ whole genome shotgun (WGS) entry which is preliminary data.</text>
</comment>
<feature type="signal peptide" evidence="1">
    <location>
        <begin position="1"/>
        <end position="20"/>
    </location>
</feature>
<accession>A0A2D3WFB0</accession>
<organism evidence="2 3">
    <name type="scientific">Sulfuricurvum kujiense</name>
    <dbReference type="NCBI Taxonomy" id="148813"/>
    <lineage>
        <taxon>Bacteria</taxon>
        <taxon>Pseudomonadati</taxon>
        <taxon>Campylobacterota</taxon>
        <taxon>Epsilonproteobacteria</taxon>
        <taxon>Campylobacterales</taxon>
        <taxon>Sulfurimonadaceae</taxon>
        <taxon>Sulfuricurvum</taxon>
    </lineage>
</organism>
<dbReference type="EMBL" id="DLUI01000072">
    <property type="protein sequence ID" value="DAB38595.1"/>
    <property type="molecule type" value="Genomic_DNA"/>
</dbReference>
<reference evidence="2 3" key="1">
    <citation type="journal article" date="2017" name="Front. Microbiol.">
        <title>Comparative Genomic Analysis of the Class Epsilonproteobacteria and Proposed Reclassification to Epsilonbacteraeota (phyl. nov.).</title>
        <authorList>
            <person name="Waite D.W."/>
            <person name="Vanwonterghem I."/>
            <person name="Rinke C."/>
            <person name="Parks D.H."/>
            <person name="Zhang Y."/>
            <person name="Takai K."/>
            <person name="Sievert S.M."/>
            <person name="Simon J."/>
            <person name="Campbell B.J."/>
            <person name="Hanson T.E."/>
            <person name="Woyke T."/>
            <person name="Klotz M.G."/>
            <person name="Hugenholtz P."/>
        </authorList>
    </citation>
    <scope>NUCLEOTIDE SEQUENCE [LARGE SCALE GENOMIC DNA]</scope>
    <source>
        <strain evidence="2">UBA12443</strain>
    </source>
</reference>
<evidence type="ECO:0008006" key="4">
    <source>
        <dbReference type="Google" id="ProtNLM"/>
    </source>
</evidence>
<proteinExistence type="predicted"/>
<evidence type="ECO:0000313" key="3">
    <source>
        <dbReference type="Proteomes" id="UP000228859"/>
    </source>
</evidence>
<dbReference type="Proteomes" id="UP000228859">
    <property type="component" value="Unassembled WGS sequence"/>
</dbReference>
<dbReference type="RefSeq" id="WP_294897013.1">
    <property type="nucleotide sequence ID" value="NZ_DLUI01000072.1"/>
</dbReference>
<dbReference type="Pfam" id="PF13689">
    <property type="entry name" value="DUF4154"/>
    <property type="match status" value="1"/>
</dbReference>
<evidence type="ECO:0000256" key="1">
    <source>
        <dbReference type="SAM" id="SignalP"/>
    </source>
</evidence>
<name>A0A2D3WFB0_9BACT</name>
<evidence type="ECO:0000313" key="2">
    <source>
        <dbReference type="EMBL" id="DAB38595.1"/>
    </source>
</evidence>
<keyword evidence="1" id="KW-0732">Signal</keyword>